<dbReference type="AlphaFoldDB" id="A0AAU9LPJ3"/>
<protein>
    <submittedName>
        <fullName evidence="2">Uncharacterized protein</fullName>
    </submittedName>
</protein>
<keyword evidence="1" id="KW-0472">Membrane</keyword>
<proteinExistence type="predicted"/>
<dbReference type="EMBL" id="CAKMRJ010000001">
    <property type="protein sequence ID" value="CAH1414363.1"/>
    <property type="molecule type" value="Genomic_DNA"/>
</dbReference>
<dbReference type="Proteomes" id="UP001157418">
    <property type="component" value="Unassembled WGS sequence"/>
</dbReference>
<accession>A0AAU9LPJ3</accession>
<reference evidence="2 3" key="1">
    <citation type="submission" date="2022-01" db="EMBL/GenBank/DDBJ databases">
        <authorList>
            <person name="Xiong W."/>
            <person name="Schranz E."/>
        </authorList>
    </citation>
    <scope>NUCLEOTIDE SEQUENCE [LARGE SCALE GENOMIC DNA]</scope>
</reference>
<organism evidence="2 3">
    <name type="scientific">Lactuca virosa</name>
    <dbReference type="NCBI Taxonomy" id="75947"/>
    <lineage>
        <taxon>Eukaryota</taxon>
        <taxon>Viridiplantae</taxon>
        <taxon>Streptophyta</taxon>
        <taxon>Embryophyta</taxon>
        <taxon>Tracheophyta</taxon>
        <taxon>Spermatophyta</taxon>
        <taxon>Magnoliopsida</taxon>
        <taxon>eudicotyledons</taxon>
        <taxon>Gunneridae</taxon>
        <taxon>Pentapetalae</taxon>
        <taxon>asterids</taxon>
        <taxon>campanulids</taxon>
        <taxon>Asterales</taxon>
        <taxon>Asteraceae</taxon>
        <taxon>Cichorioideae</taxon>
        <taxon>Cichorieae</taxon>
        <taxon>Lactucinae</taxon>
        <taxon>Lactuca</taxon>
    </lineage>
</organism>
<gene>
    <name evidence="2" type="ORF">LVIROSA_LOCUS2281</name>
</gene>
<evidence type="ECO:0000313" key="2">
    <source>
        <dbReference type="EMBL" id="CAH1414363.1"/>
    </source>
</evidence>
<evidence type="ECO:0000313" key="3">
    <source>
        <dbReference type="Proteomes" id="UP001157418"/>
    </source>
</evidence>
<comment type="caution">
    <text evidence="2">The sequence shown here is derived from an EMBL/GenBank/DDBJ whole genome shotgun (WGS) entry which is preliminary data.</text>
</comment>
<sequence>MVCFETVLTRGAAFGISQFLIGLFVIRGYRRKCMKSGHKGSVKADRLPRKTLEDFSIVVLEREQNVVS</sequence>
<name>A0AAU9LPJ3_9ASTR</name>
<keyword evidence="1" id="KW-1133">Transmembrane helix</keyword>
<evidence type="ECO:0000256" key="1">
    <source>
        <dbReference type="SAM" id="Phobius"/>
    </source>
</evidence>
<feature type="transmembrane region" description="Helical" evidence="1">
    <location>
        <begin position="12"/>
        <end position="29"/>
    </location>
</feature>
<keyword evidence="1" id="KW-0812">Transmembrane</keyword>
<keyword evidence="3" id="KW-1185">Reference proteome</keyword>